<comment type="caution">
    <text evidence="3">The sequence shown here is derived from an EMBL/GenBank/DDBJ whole genome shotgun (WGS) entry which is preliminary data.</text>
</comment>
<dbReference type="InterPro" id="IPR025558">
    <property type="entry name" value="DUF4283"/>
</dbReference>
<evidence type="ECO:0000259" key="2">
    <source>
        <dbReference type="Pfam" id="PF14111"/>
    </source>
</evidence>
<feature type="region of interest" description="Disordered" evidence="1">
    <location>
        <begin position="249"/>
        <end position="268"/>
    </location>
</feature>
<sequence length="462" mass="51478">GAARKLFPDRPRTEEWYVADSDSEDVAEAIREDGLEEEIDDEDDPTCPPIHFTTAEKRMYQRPWRSALVVKLLGRSTSYTVLWNRLNVMWAKTGGIQVTNARNGFYLVRFTSGNDFERALTGGPWMIGDHYLTVHLWDKDFDRYSTQISTTLVWARLLDLPIYYFHKEAVMRIGRRIGKLLRVDKATEEVARGEYARVCMQVDLTKPLLSMFKIDRKKYFIQYEGLEKLCLQCGVYNERALCHCSTKEPMDESEKSHGADAHEQTEPESTYGAWMIAKKKKKPEKRGVTQAGKLGGDGMKNQMESEAGNIGNNTYSFAALEVESGGVTSPPKEIFVAEATEHIKAQGSSDRTELDDPRPITNANPHKTIKKGERGGPNKTSKPNVGLTKEKTNEGNNRAGQKQQGDGSTCNPRARDTGTEPLNNSLQAKVGPRPRNEKAQAVGTKGGVDSKGAGSLSPSGNR</sequence>
<feature type="region of interest" description="Disordered" evidence="1">
    <location>
        <begin position="281"/>
        <end position="300"/>
    </location>
</feature>
<name>A0AAV0P965_9ROSI</name>
<dbReference type="PANTHER" id="PTHR31286">
    <property type="entry name" value="GLYCINE-RICH CELL WALL STRUCTURAL PROTEIN 1.8-LIKE"/>
    <property type="match status" value="1"/>
</dbReference>
<dbReference type="Proteomes" id="UP001154282">
    <property type="component" value="Unassembled WGS sequence"/>
</dbReference>
<dbReference type="EMBL" id="CAMGYJ010000008">
    <property type="protein sequence ID" value="CAI0467356.1"/>
    <property type="molecule type" value="Genomic_DNA"/>
</dbReference>
<feature type="non-terminal residue" evidence="3">
    <location>
        <position position="1"/>
    </location>
</feature>
<reference evidence="3" key="1">
    <citation type="submission" date="2022-08" db="EMBL/GenBank/DDBJ databases">
        <authorList>
            <person name="Gutierrez-Valencia J."/>
        </authorList>
    </citation>
    <scope>NUCLEOTIDE SEQUENCE</scope>
</reference>
<feature type="domain" description="DUF4283" evidence="2">
    <location>
        <begin position="64"/>
        <end position="142"/>
    </location>
</feature>
<feature type="compositionally biased region" description="Polar residues" evidence="1">
    <location>
        <begin position="394"/>
        <end position="411"/>
    </location>
</feature>
<feature type="region of interest" description="Disordered" evidence="1">
    <location>
        <begin position="341"/>
        <end position="462"/>
    </location>
</feature>
<proteinExistence type="predicted"/>
<protein>
    <recommendedName>
        <fullName evidence="2">DUF4283 domain-containing protein</fullName>
    </recommendedName>
</protein>
<evidence type="ECO:0000313" key="3">
    <source>
        <dbReference type="EMBL" id="CAI0467356.1"/>
    </source>
</evidence>
<dbReference type="InterPro" id="IPR040256">
    <property type="entry name" value="At4g02000-like"/>
</dbReference>
<feature type="compositionally biased region" description="Basic and acidic residues" evidence="1">
    <location>
        <begin position="341"/>
        <end position="358"/>
    </location>
</feature>
<dbReference type="PANTHER" id="PTHR31286:SF99">
    <property type="entry name" value="DUF4283 DOMAIN-CONTAINING PROTEIN"/>
    <property type="match status" value="1"/>
</dbReference>
<dbReference type="AlphaFoldDB" id="A0AAV0P965"/>
<organism evidence="3 4">
    <name type="scientific">Linum tenue</name>
    <dbReference type="NCBI Taxonomy" id="586396"/>
    <lineage>
        <taxon>Eukaryota</taxon>
        <taxon>Viridiplantae</taxon>
        <taxon>Streptophyta</taxon>
        <taxon>Embryophyta</taxon>
        <taxon>Tracheophyta</taxon>
        <taxon>Spermatophyta</taxon>
        <taxon>Magnoliopsida</taxon>
        <taxon>eudicotyledons</taxon>
        <taxon>Gunneridae</taxon>
        <taxon>Pentapetalae</taxon>
        <taxon>rosids</taxon>
        <taxon>fabids</taxon>
        <taxon>Malpighiales</taxon>
        <taxon>Linaceae</taxon>
        <taxon>Linum</taxon>
    </lineage>
</organism>
<evidence type="ECO:0000256" key="1">
    <source>
        <dbReference type="SAM" id="MobiDB-lite"/>
    </source>
</evidence>
<accession>A0AAV0P965</accession>
<keyword evidence="4" id="KW-1185">Reference proteome</keyword>
<gene>
    <name evidence="3" type="ORF">LITE_LOCUS37404</name>
</gene>
<feature type="compositionally biased region" description="Basic and acidic residues" evidence="1">
    <location>
        <begin position="249"/>
        <end position="265"/>
    </location>
</feature>
<dbReference type="Pfam" id="PF14111">
    <property type="entry name" value="DUF4283"/>
    <property type="match status" value="1"/>
</dbReference>
<evidence type="ECO:0000313" key="4">
    <source>
        <dbReference type="Proteomes" id="UP001154282"/>
    </source>
</evidence>